<evidence type="ECO:0000313" key="2">
    <source>
        <dbReference type="EMBL" id="QSB14689.1"/>
    </source>
</evidence>
<keyword evidence="3" id="KW-1185">Reference proteome</keyword>
<dbReference type="Pfam" id="PF13599">
    <property type="entry name" value="Pentapeptide_4"/>
    <property type="match status" value="1"/>
</dbReference>
<proteinExistence type="predicted"/>
<gene>
    <name evidence="2" type="ORF">JQS43_25070</name>
</gene>
<dbReference type="AlphaFoldDB" id="A0A895YGQ1"/>
<dbReference type="Proteomes" id="UP000662857">
    <property type="component" value="Chromosome"/>
</dbReference>
<dbReference type="RefSeq" id="WP_239676841.1">
    <property type="nucleotide sequence ID" value="NZ_CP070499.1"/>
</dbReference>
<name>A0A895YGQ1_9ACTN</name>
<evidence type="ECO:0000313" key="3">
    <source>
        <dbReference type="Proteomes" id="UP000662857"/>
    </source>
</evidence>
<dbReference type="Gene3D" id="2.160.20.80">
    <property type="entry name" value="E3 ubiquitin-protein ligase SopA"/>
    <property type="match status" value="1"/>
</dbReference>
<reference evidence="2" key="1">
    <citation type="submission" date="2021-02" db="EMBL/GenBank/DDBJ databases">
        <title>Natrosporangium hydrolyticum gen. nov., sp. nov, a haloalkaliphilic actinobacterium from a soda solonchak soil.</title>
        <authorList>
            <person name="Sorokin D.Y."/>
            <person name="Khijniak T.V."/>
            <person name="Zakharycheva A.P."/>
            <person name="Boueva O.V."/>
            <person name="Ariskina E.V."/>
            <person name="Hahnke R.L."/>
            <person name="Bunk B."/>
            <person name="Sproer C."/>
            <person name="Schumann P."/>
            <person name="Evtushenko L.I."/>
            <person name="Kublanov I.V."/>
        </authorList>
    </citation>
    <scope>NUCLEOTIDE SEQUENCE</scope>
    <source>
        <strain evidence="2">DSM 106523</strain>
    </source>
</reference>
<accession>A0A895YGQ1</accession>
<dbReference type="EMBL" id="CP070499">
    <property type="protein sequence ID" value="QSB14689.1"/>
    <property type="molecule type" value="Genomic_DNA"/>
</dbReference>
<evidence type="ECO:0000256" key="1">
    <source>
        <dbReference type="ARBA" id="ARBA00022737"/>
    </source>
</evidence>
<dbReference type="KEGG" id="nhy:JQS43_25070"/>
<dbReference type="Pfam" id="PF00805">
    <property type="entry name" value="Pentapeptide"/>
    <property type="match status" value="1"/>
</dbReference>
<dbReference type="PANTHER" id="PTHR47485">
    <property type="entry name" value="THYLAKOID LUMENAL 17.4 KDA PROTEIN, CHLOROPLASTIC"/>
    <property type="match status" value="1"/>
</dbReference>
<organism evidence="2 3">
    <name type="scientific">Natronosporangium hydrolyticum</name>
    <dbReference type="NCBI Taxonomy" id="2811111"/>
    <lineage>
        <taxon>Bacteria</taxon>
        <taxon>Bacillati</taxon>
        <taxon>Actinomycetota</taxon>
        <taxon>Actinomycetes</taxon>
        <taxon>Micromonosporales</taxon>
        <taxon>Micromonosporaceae</taxon>
        <taxon>Natronosporangium</taxon>
    </lineage>
</organism>
<keyword evidence="1" id="KW-0677">Repeat</keyword>
<dbReference type="PANTHER" id="PTHR47485:SF1">
    <property type="entry name" value="THYLAKOID LUMENAL 17.4 KDA PROTEIN, CHLOROPLASTIC"/>
    <property type="match status" value="1"/>
</dbReference>
<sequence length="230" mass="24974">MPRTARKPSPRPPASANLPATLPAATLVDHDLEDEASFDRLEFGLALPDRHAEAVEFTECRFARADLSDCRLPKLRLRDSEVTGSNLANLQAEQATLLRSGLAKSRITGLQLHDGVLRDVLVTDCRADLTSWRFSSFTHVRFERCLLARADFSYARLGGVEFVDCDLTGAQFSHAEMTGARFRRCELAGIGGVTSFAGVTMSGQDLLALSYTLAGALGIELADDDATITD</sequence>
<protein>
    <submittedName>
        <fullName evidence="2">Pentapeptide repeat-containing protein</fullName>
    </submittedName>
</protein>
<dbReference type="SUPFAM" id="SSF141571">
    <property type="entry name" value="Pentapeptide repeat-like"/>
    <property type="match status" value="1"/>
</dbReference>
<dbReference type="InterPro" id="IPR001646">
    <property type="entry name" value="5peptide_repeat"/>
</dbReference>